<protein>
    <submittedName>
        <fullName evidence="1">Uncharacterized protein</fullName>
    </submittedName>
</protein>
<reference evidence="1 2" key="1">
    <citation type="submission" date="2022-06" db="EMBL/GenBank/DDBJ databases">
        <title>Rhizosaccharibacter gen. nov. sp. nov. KSS12, endophytic bacteria isolated from sugarcane.</title>
        <authorList>
            <person name="Pitiwittayakul N."/>
        </authorList>
    </citation>
    <scope>NUCLEOTIDE SEQUENCE [LARGE SCALE GENOMIC DNA]</scope>
    <source>
        <strain evidence="1 2">KSS12</strain>
    </source>
</reference>
<accession>A0ABT1VWS2</accession>
<sequence length="117" mass="12783">MQNAVNKYGVVALMALLLAGCGAEWHPPQPGDTACLGTQVRDFHVAYYRAVDVCGTKLPDLTGDPELQAFSRAWEIPYQYNPRLDAAIKNHNWAQQVPTGSHIPDGLWDVVAAQIAP</sequence>
<gene>
    <name evidence="1" type="ORF">NFI88_08045</name>
</gene>
<dbReference type="Proteomes" id="UP001524547">
    <property type="component" value="Unassembled WGS sequence"/>
</dbReference>
<dbReference type="RefSeq" id="WP_422919521.1">
    <property type="nucleotide sequence ID" value="NZ_JAMZEJ010000004.1"/>
</dbReference>
<evidence type="ECO:0000313" key="1">
    <source>
        <dbReference type="EMBL" id="MCQ8240786.1"/>
    </source>
</evidence>
<dbReference type="EMBL" id="JAMZEJ010000004">
    <property type="protein sequence ID" value="MCQ8240786.1"/>
    <property type="molecule type" value="Genomic_DNA"/>
</dbReference>
<organism evidence="1 2">
    <name type="scientific">Rhizosaccharibacter radicis</name>
    <dbReference type="NCBI Taxonomy" id="2782605"/>
    <lineage>
        <taxon>Bacteria</taxon>
        <taxon>Pseudomonadati</taxon>
        <taxon>Pseudomonadota</taxon>
        <taxon>Alphaproteobacteria</taxon>
        <taxon>Acetobacterales</taxon>
        <taxon>Acetobacteraceae</taxon>
        <taxon>Rhizosaccharibacter</taxon>
    </lineage>
</organism>
<dbReference type="PROSITE" id="PS51257">
    <property type="entry name" value="PROKAR_LIPOPROTEIN"/>
    <property type="match status" value="1"/>
</dbReference>
<evidence type="ECO:0000313" key="2">
    <source>
        <dbReference type="Proteomes" id="UP001524547"/>
    </source>
</evidence>
<comment type="caution">
    <text evidence="1">The sequence shown here is derived from an EMBL/GenBank/DDBJ whole genome shotgun (WGS) entry which is preliminary data.</text>
</comment>
<proteinExistence type="predicted"/>
<name>A0ABT1VWS2_9PROT</name>
<keyword evidence="2" id="KW-1185">Reference proteome</keyword>